<dbReference type="InterPro" id="IPR002471">
    <property type="entry name" value="Pept_S9_AS"/>
</dbReference>
<dbReference type="Pfam" id="PF00326">
    <property type="entry name" value="Peptidase_S9"/>
    <property type="match status" value="1"/>
</dbReference>
<dbReference type="Proteomes" id="UP001302349">
    <property type="component" value="Chromosome"/>
</dbReference>
<feature type="domain" description="Peptidase S9 prolyl oligopeptidase catalytic" evidence="4">
    <location>
        <begin position="530"/>
        <end position="722"/>
    </location>
</feature>
<organism evidence="6 7">
    <name type="scientific">Imperialibacter roseus</name>
    <dbReference type="NCBI Taxonomy" id="1324217"/>
    <lineage>
        <taxon>Bacteria</taxon>
        <taxon>Pseudomonadati</taxon>
        <taxon>Bacteroidota</taxon>
        <taxon>Cytophagia</taxon>
        <taxon>Cytophagales</taxon>
        <taxon>Flammeovirgaceae</taxon>
        <taxon>Imperialibacter</taxon>
    </lineage>
</organism>
<dbReference type="PANTHER" id="PTHR11731:SF193">
    <property type="entry name" value="DIPEPTIDYL PEPTIDASE 9"/>
    <property type="match status" value="1"/>
</dbReference>
<evidence type="ECO:0000313" key="7">
    <source>
        <dbReference type="Proteomes" id="UP001302349"/>
    </source>
</evidence>
<evidence type="ECO:0000313" key="6">
    <source>
        <dbReference type="EMBL" id="WOK06430.1"/>
    </source>
</evidence>
<dbReference type="InterPro" id="IPR001375">
    <property type="entry name" value="Peptidase_S9_cat"/>
</dbReference>
<dbReference type="SUPFAM" id="SSF53474">
    <property type="entry name" value="alpha/beta-Hydrolases"/>
    <property type="match status" value="1"/>
</dbReference>
<protein>
    <submittedName>
        <fullName evidence="6">S9 family peptidase</fullName>
    </submittedName>
</protein>
<dbReference type="PANTHER" id="PTHR11731">
    <property type="entry name" value="PROTEASE FAMILY S9B,C DIPEPTIDYL-PEPTIDASE IV-RELATED"/>
    <property type="match status" value="1"/>
</dbReference>
<dbReference type="InterPro" id="IPR029058">
    <property type="entry name" value="AB_hydrolase_fold"/>
</dbReference>
<reference evidence="6 7" key="1">
    <citation type="journal article" date="2023" name="Microbiol. Resour. Announc.">
        <title>Complete Genome Sequence of Imperialibacter roseus strain P4T.</title>
        <authorList>
            <person name="Tizabi D.R."/>
            <person name="Bachvaroff T."/>
            <person name="Hill R.T."/>
        </authorList>
    </citation>
    <scope>NUCLEOTIDE SEQUENCE [LARGE SCALE GENOMIC DNA]</scope>
    <source>
        <strain evidence="6 7">P4T</strain>
    </source>
</reference>
<feature type="domain" description="Dipeptidylpeptidase IV N-terminal" evidence="5">
    <location>
        <begin position="92"/>
        <end position="438"/>
    </location>
</feature>
<name>A0ABZ0IR27_9BACT</name>
<gene>
    <name evidence="6" type="ORF">RT717_25475</name>
</gene>
<dbReference type="Gene3D" id="2.140.10.30">
    <property type="entry name" value="Dipeptidylpeptidase IV, N-terminal domain"/>
    <property type="match status" value="1"/>
</dbReference>
<evidence type="ECO:0000256" key="3">
    <source>
        <dbReference type="SAM" id="SignalP"/>
    </source>
</evidence>
<feature type="signal peptide" evidence="3">
    <location>
        <begin position="1"/>
        <end position="22"/>
    </location>
</feature>
<dbReference type="SUPFAM" id="SSF82171">
    <property type="entry name" value="DPP6 N-terminal domain-like"/>
    <property type="match status" value="1"/>
</dbReference>
<keyword evidence="1" id="KW-0645">Protease</keyword>
<evidence type="ECO:0000256" key="2">
    <source>
        <dbReference type="ARBA" id="ARBA00022801"/>
    </source>
</evidence>
<accession>A0ABZ0IR27</accession>
<dbReference type="InterPro" id="IPR050278">
    <property type="entry name" value="Serine_Prot_S9B/DPPIV"/>
</dbReference>
<dbReference type="Gene3D" id="3.40.50.1820">
    <property type="entry name" value="alpha/beta hydrolase"/>
    <property type="match status" value="1"/>
</dbReference>
<keyword evidence="3" id="KW-0732">Signal</keyword>
<dbReference type="PROSITE" id="PS00708">
    <property type="entry name" value="PRO_ENDOPEP_SER"/>
    <property type="match status" value="1"/>
</dbReference>
<dbReference type="InterPro" id="IPR002469">
    <property type="entry name" value="Peptidase_S9B_N"/>
</dbReference>
<proteinExistence type="predicted"/>
<keyword evidence="2" id="KW-0378">Hydrolase</keyword>
<dbReference type="RefSeq" id="WP_317489154.1">
    <property type="nucleotide sequence ID" value="NZ_CP136051.1"/>
</dbReference>
<dbReference type="EMBL" id="CP136051">
    <property type="protein sequence ID" value="WOK06430.1"/>
    <property type="molecule type" value="Genomic_DNA"/>
</dbReference>
<keyword evidence="7" id="KW-1185">Reference proteome</keyword>
<dbReference type="Pfam" id="PF00930">
    <property type="entry name" value="DPPIV_N"/>
    <property type="match status" value="1"/>
</dbReference>
<evidence type="ECO:0000259" key="4">
    <source>
        <dbReference type="Pfam" id="PF00326"/>
    </source>
</evidence>
<evidence type="ECO:0000259" key="5">
    <source>
        <dbReference type="Pfam" id="PF00930"/>
    </source>
</evidence>
<feature type="chain" id="PRO_5046330986" evidence="3">
    <location>
        <begin position="23"/>
        <end position="724"/>
    </location>
</feature>
<sequence length="724" mass="82358">MHKLVATLLILFSLNTSLLSQSQISIEDFTLKNAFNVESVNSVNWMKDGQFYSALEDNKVVKYDVTTGLAVEELVDGGALSPSLKIDDYTFSDDEAKILLLTDRQSVFRRSYTAVFYVYDIATKAVSKLSEGRQAYGTFSPDGSKVAFTRDNNLFWKDIASGQEVQITSDGKRNAMINGSTDWVYEEELYLTKAFEWSPDGQRIAYYKFDESLVKEYNMQVWHEGQLYPEDYRYKYPKAGESNSVVNIFIYEVGANRSVKADIGTEADIYIPRIKWLKDAKTLSIQRLNRLQNQLDILHANTSTGKSTIILTDKSETYIDFTFCDDLTYLEDGKTFLFSSEKSGFKHFYLYSLSGEVVRQITNGPWEAVSLAGVDQSAKTPVLFYTSTEESPMERALYRIDVKGKNKAKLSLDKGWNRVVMTTDTRFYINYFTSATQPQKVTLHQSKGNKLVKVLKDNAALAKATKDHGFADKEFFSFTTSQGTDLNGYFLKPADFDPDRKYPVLLYQYSGPGSQNVTNAWGGGHFFWHQMLTQKGYIVAVVDTRGTGGRGEQFKKLTYKQLGKYETEDHMDAARYFGRLPFVDISRIGIWGWSYGGYMSSLVLFKGADLFKAAIAVAPVTTWRFYDTIYTERYLMRPQDNAGGYDDNSPITHADKLKGNFLLIHGTGDDNVHFQNSVALQDALIREGKQFESFYYPDKTHGISGGKYRYHLYTMMTNFIIDNL</sequence>
<evidence type="ECO:0000256" key="1">
    <source>
        <dbReference type="ARBA" id="ARBA00022670"/>
    </source>
</evidence>